<evidence type="ECO:0000313" key="1">
    <source>
        <dbReference type="EMBL" id="GFT43411.1"/>
    </source>
</evidence>
<evidence type="ECO:0000313" key="2">
    <source>
        <dbReference type="Proteomes" id="UP000887013"/>
    </source>
</evidence>
<accession>A0A8X6P2B7</accession>
<proteinExistence type="predicted"/>
<dbReference type="AlphaFoldDB" id="A0A8X6P2B7"/>
<gene>
    <name evidence="1" type="ORF">NPIL_405962</name>
</gene>
<organism evidence="1 2">
    <name type="scientific">Nephila pilipes</name>
    <name type="common">Giant wood spider</name>
    <name type="synonym">Nephila maculata</name>
    <dbReference type="NCBI Taxonomy" id="299642"/>
    <lineage>
        <taxon>Eukaryota</taxon>
        <taxon>Metazoa</taxon>
        <taxon>Ecdysozoa</taxon>
        <taxon>Arthropoda</taxon>
        <taxon>Chelicerata</taxon>
        <taxon>Arachnida</taxon>
        <taxon>Araneae</taxon>
        <taxon>Araneomorphae</taxon>
        <taxon>Entelegynae</taxon>
        <taxon>Araneoidea</taxon>
        <taxon>Nephilidae</taxon>
        <taxon>Nephila</taxon>
    </lineage>
</organism>
<dbReference type="Proteomes" id="UP000887013">
    <property type="component" value="Unassembled WGS sequence"/>
</dbReference>
<dbReference type="EMBL" id="BMAW01064111">
    <property type="protein sequence ID" value="GFT43411.1"/>
    <property type="molecule type" value="Genomic_DNA"/>
</dbReference>
<comment type="caution">
    <text evidence="1">The sequence shown here is derived from an EMBL/GenBank/DDBJ whole genome shotgun (WGS) entry which is preliminary data.</text>
</comment>
<keyword evidence="2" id="KW-1185">Reference proteome</keyword>
<sequence>MVQWSENRHGVHFLLLSFGISKDVEFVLSFRSISVIDMISSFFEFSAVDEAIVIFSVPEKNRGRLASLEFFALRKRLPRTLGRHLRRKVTHSRSVHTAPMK</sequence>
<protein>
    <submittedName>
        <fullName evidence="1">Uncharacterized protein</fullName>
    </submittedName>
</protein>
<name>A0A8X6P2B7_NEPPI</name>
<reference evidence="1" key="1">
    <citation type="submission" date="2020-08" db="EMBL/GenBank/DDBJ databases">
        <title>Multicomponent nature underlies the extraordinary mechanical properties of spider dragline silk.</title>
        <authorList>
            <person name="Kono N."/>
            <person name="Nakamura H."/>
            <person name="Mori M."/>
            <person name="Yoshida Y."/>
            <person name="Ohtoshi R."/>
            <person name="Malay A.D."/>
            <person name="Moran D.A.P."/>
            <person name="Tomita M."/>
            <person name="Numata K."/>
            <person name="Arakawa K."/>
        </authorList>
    </citation>
    <scope>NUCLEOTIDE SEQUENCE</scope>
</reference>